<dbReference type="EMBL" id="QFCQ01000010">
    <property type="protein sequence ID" value="RDW14297.1"/>
    <property type="molecule type" value="Genomic_DNA"/>
</dbReference>
<dbReference type="InterPro" id="IPR032466">
    <property type="entry name" value="Metal_Hydrolase"/>
</dbReference>
<dbReference type="InterPro" id="IPR032465">
    <property type="entry name" value="ACMSD"/>
</dbReference>
<dbReference type="GO" id="GO:0019748">
    <property type="term" value="P:secondary metabolic process"/>
    <property type="evidence" value="ECO:0007669"/>
    <property type="project" value="TreeGrafter"/>
</dbReference>
<dbReference type="GO" id="GO:0016831">
    <property type="term" value="F:carboxy-lyase activity"/>
    <property type="evidence" value="ECO:0007669"/>
    <property type="project" value="InterPro"/>
</dbReference>
<dbReference type="Proteomes" id="UP000256679">
    <property type="component" value="Unassembled WGS sequence"/>
</dbReference>
<dbReference type="PANTHER" id="PTHR21240">
    <property type="entry name" value="2-AMINO-3-CARBOXYLMUCONATE-6-SEMIALDEHYDE DECARBOXYLASE"/>
    <property type="match status" value="1"/>
</dbReference>
<feature type="domain" description="Amidohydrolase-related" evidence="2">
    <location>
        <begin position="109"/>
        <end position="346"/>
    </location>
</feature>
<organism evidence="3 4">
    <name type="scientific">Paracoccus thiocyanatus</name>
    <dbReference type="NCBI Taxonomy" id="34006"/>
    <lineage>
        <taxon>Bacteria</taxon>
        <taxon>Pseudomonadati</taxon>
        <taxon>Pseudomonadota</taxon>
        <taxon>Alphaproteobacteria</taxon>
        <taxon>Rhodobacterales</taxon>
        <taxon>Paracoccaceae</taxon>
        <taxon>Paracoccus</taxon>
    </lineage>
</organism>
<keyword evidence="4" id="KW-1185">Reference proteome</keyword>
<dbReference type="InterPro" id="IPR006680">
    <property type="entry name" value="Amidohydro-rel"/>
</dbReference>
<dbReference type="SUPFAM" id="SSF51556">
    <property type="entry name" value="Metallo-dependent hydrolases"/>
    <property type="match status" value="1"/>
</dbReference>
<evidence type="ECO:0000256" key="1">
    <source>
        <dbReference type="ARBA" id="ARBA00023239"/>
    </source>
</evidence>
<comment type="caution">
    <text evidence="3">The sequence shown here is derived from an EMBL/GenBank/DDBJ whole genome shotgun (WGS) entry which is preliminary data.</text>
</comment>
<evidence type="ECO:0000313" key="4">
    <source>
        <dbReference type="Proteomes" id="UP000256679"/>
    </source>
</evidence>
<keyword evidence="3" id="KW-0378">Hydrolase</keyword>
<dbReference type="Pfam" id="PF04909">
    <property type="entry name" value="Amidohydro_2"/>
    <property type="match status" value="1"/>
</dbReference>
<keyword evidence="1" id="KW-0456">Lyase</keyword>
<dbReference type="AlphaFoldDB" id="A0A3D8PFR7"/>
<accession>A0A3D8PFR7</accession>
<dbReference type="GO" id="GO:0016787">
    <property type="term" value="F:hydrolase activity"/>
    <property type="evidence" value="ECO:0007669"/>
    <property type="project" value="UniProtKB-KW"/>
</dbReference>
<dbReference type="Gene3D" id="3.20.20.140">
    <property type="entry name" value="Metal-dependent hydrolases"/>
    <property type="match status" value="1"/>
</dbReference>
<reference evidence="3 4" key="1">
    <citation type="submission" date="2018-05" db="EMBL/GenBank/DDBJ databases">
        <title>Whole genome sequencing of Paracoccus thiocyanatus SST.</title>
        <authorList>
            <person name="Ghosh W."/>
            <person name="Rameez M.J."/>
            <person name="Roy C."/>
        </authorList>
    </citation>
    <scope>NUCLEOTIDE SEQUENCE [LARGE SCALE GENOMIC DNA]</scope>
    <source>
        <strain evidence="3 4">SST</strain>
    </source>
</reference>
<gene>
    <name evidence="3" type="ORF">DIE28_03215</name>
</gene>
<protein>
    <submittedName>
        <fullName evidence="3">Amidohydrolase</fullName>
    </submittedName>
</protein>
<proteinExistence type="predicted"/>
<sequence>MKFGQSHRASTKLIKRLTNSQRLFISCFRGGLIHMGKTDQAVVLEEHFASRAFSDEYGVVGPPSLFLGDRQKRIDELDLDGIDVQVLSHAPGAAQALERQLSVLWSSRINDELAEWIDGSRRFGGFAALPMADPEGAVRELDRAVNELGFCGAMIHGQTGGTMPDDPCYHDLFGMAEALGVPIYIHPGFPQADVSALYYDAYAERFPMFRMAAAGFTCETMVIAMRLMLGEITNLFPDLHLILGHLGEGIPFLLERIDESLARDNDGERFFKERFLRHFAVTTSGNFSDAALACTLAELGPERVLFSVDWPYCDTRKAREWIDGADLSPQDRHAVLRGNAERLLNLSA</sequence>
<name>A0A3D8PFR7_9RHOB</name>
<evidence type="ECO:0000313" key="3">
    <source>
        <dbReference type="EMBL" id="RDW14297.1"/>
    </source>
</evidence>
<dbReference type="PANTHER" id="PTHR21240:SF30">
    <property type="entry name" value="AMIDOHYDROLASE-RELATED DOMAIN-CONTAINING PROTEIN-RELATED"/>
    <property type="match status" value="1"/>
</dbReference>
<evidence type="ECO:0000259" key="2">
    <source>
        <dbReference type="Pfam" id="PF04909"/>
    </source>
</evidence>
<dbReference type="GO" id="GO:0005829">
    <property type="term" value="C:cytosol"/>
    <property type="evidence" value="ECO:0007669"/>
    <property type="project" value="TreeGrafter"/>
</dbReference>